<dbReference type="EMBL" id="BAABJM010000001">
    <property type="protein sequence ID" value="GAA5044157.1"/>
    <property type="molecule type" value="Genomic_DNA"/>
</dbReference>
<reference evidence="2" key="1">
    <citation type="journal article" date="2019" name="Int. J. Syst. Evol. Microbiol.">
        <title>The Global Catalogue of Microorganisms (GCM) 10K type strain sequencing project: providing services to taxonomists for standard genome sequencing and annotation.</title>
        <authorList>
            <consortium name="The Broad Institute Genomics Platform"/>
            <consortium name="The Broad Institute Genome Sequencing Center for Infectious Disease"/>
            <person name="Wu L."/>
            <person name="Ma J."/>
        </authorList>
    </citation>
    <scope>NUCLEOTIDE SEQUENCE [LARGE SCALE GENOMIC DNA]</scope>
    <source>
        <strain evidence="2">JCM 18298</strain>
    </source>
</reference>
<dbReference type="InterPro" id="IPR022536">
    <property type="entry name" value="EspC"/>
</dbReference>
<name>A0ABP9JX54_9NOCA</name>
<dbReference type="Pfam" id="PF10824">
    <property type="entry name" value="T7SS_ESX_EspC"/>
    <property type="match status" value="1"/>
</dbReference>
<protein>
    <recommendedName>
        <fullName evidence="3">ESX-1 secretion-associated protein</fullName>
    </recommendedName>
</protein>
<accession>A0ABP9JX54</accession>
<dbReference type="RefSeq" id="WP_345493470.1">
    <property type="nucleotide sequence ID" value="NZ_BAABJM010000001.1"/>
</dbReference>
<keyword evidence="2" id="KW-1185">Reference proteome</keyword>
<dbReference type="Proteomes" id="UP001500603">
    <property type="component" value="Unassembled WGS sequence"/>
</dbReference>
<evidence type="ECO:0008006" key="3">
    <source>
        <dbReference type="Google" id="ProtNLM"/>
    </source>
</evidence>
<proteinExistence type="predicted"/>
<evidence type="ECO:0000313" key="2">
    <source>
        <dbReference type="Proteomes" id="UP001500603"/>
    </source>
</evidence>
<organism evidence="1 2">
    <name type="scientific">Nocardia callitridis</name>
    <dbReference type="NCBI Taxonomy" id="648753"/>
    <lineage>
        <taxon>Bacteria</taxon>
        <taxon>Bacillati</taxon>
        <taxon>Actinomycetota</taxon>
        <taxon>Actinomycetes</taxon>
        <taxon>Mycobacteriales</taxon>
        <taxon>Nocardiaceae</taxon>
        <taxon>Nocardia</taxon>
    </lineage>
</organism>
<gene>
    <name evidence="1" type="ORF">GCM10023318_06560</name>
</gene>
<sequence length="113" mass="11666">MAENTPPPNQAPAQQMHVDPEALRAFATALGTEASTITGLDSGDSFTAIATALPGTEFGPVAAHAADAAHRCLRRIGERLTAIADSTHDAAGKYELAEADFAANLRSIGLQLP</sequence>
<comment type="caution">
    <text evidence="1">The sequence shown here is derived from an EMBL/GenBank/DDBJ whole genome shotgun (WGS) entry which is preliminary data.</text>
</comment>
<evidence type="ECO:0000313" key="1">
    <source>
        <dbReference type="EMBL" id="GAA5044157.1"/>
    </source>
</evidence>